<feature type="transmembrane region" description="Helical" evidence="7">
    <location>
        <begin position="59"/>
        <end position="80"/>
    </location>
</feature>
<dbReference type="EMBL" id="FPHC01000071">
    <property type="protein sequence ID" value="SFV64796.1"/>
    <property type="molecule type" value="Genomic_DNA"/>
</dbReference>
<dbReference type="Gene3D" id="3.10.580.10">
    <property type="entry name" value="CBS-domain"/>
    <property type="match status" value="1"/>
</dbReference>
<dbReference type="InterPro" id="IPR000644">
    <property type="entry name" value="CBS_dom"/>
</dbReference>
<dbReference type="SUPFAM" id="SSF54631">
    <property type="entry name" value="CBS-domain pair"/>
    <property type="match status" value="1"/>
</dbReference>
<evidence type="ECO:0000259" key="8">
    <source>
        <dbReference type="PROSITE" id="PS51371"/>
    </source>
</evidence>
<evidence type="ECO:0000256" key="3">
    <source>
        <dbReference type="ARBA" id="ARBA00022737"/>
    </source>
</evidence>
<gene>
    <name evidence="10" type="ORF">MNB_SV-6-327</name>
</gene>
<proteinExistence type="predicted"/>
<feature type="transmembrane region" description="Helical" evidence="7">
    <location>
        <begin position="30"/>
        <end position="53"/>
    </location>
</feature>
<protein>
    <recommendedName>
        <fullName evidence="11">Magnesium and cobalt efflux protein CorC</fullName>
    </recommendedName>
</protein>
<dbReference type="PANTHER" id="PTHR22777:SF4">
    <property type="entry name" value="UPF0053 PROTEIN SLL1254"/>
    <property type="match status" value="1"/>
</dbReference>
<dbReference type="GO" id="GO:0005886">
    <property type="term" value="C:plasma membrane"/>
    <property type="evidence" value="ECO:0007669"/>
    <property type="project" value="TreeGrafter"/>
</dbReference>
<keyword evidence="4 7" id="KW-1133">Transmembrane helix</keyword>
<dbReference type="InterPro" id="IPR046342">
    <property type="entry name" value="CBS_dom_sf"/>
</dbReference>
<dbReference type="Pfam" id="PF01595">
    <property type="entry name" value="CNNM"/>
    <property type="match status" value="1"/>
</dbReference>
<evidence type="ECO:0000313" key="10">
    <source>
        <dbReference type="EMBL" id="SFV64796.1"/>
    </source>
</evidence>
<evidence type="ECO:0000256" key="2">
    <source>
        <dbReference type="ARBA" id="ARBA00022692"/>
    </source>
</evidence>
<dbReference type="InterPro" id="IPR002550">
    <property type="entry name" value="CNNM"/>
</dbReference>
<evidence type="ECO:0000256" key="5">
    <source>
        <dbReference type="ARBA" id="ARBA00023122"/>
    </source>
</evidence>
<evidence type="ECO:0008006" key="11">
    <source>
        <dbReference type="Google" id="ProtNLM"/>
    </source>
</evidence>
<sequence length="322" mass="36358">MLSVNIPYISVLEKENPKAGKLLRKQKEDINISLASILILNTIANTLGAAAVGAQAESIYGSGAVVYVSIILTFSILFLSEIIPKTIGATYWKSLAPIASHLIKFFIWLTYPVILMTLFVTNRIKKDDDGVSLTKEELIQSTLLSEDEGVLDEQESDAIENILLLDKRKIHEILTPRTVVFALDGDRTIKDIVDNEPSIFKFSRVPVYKNDIETITGMVMAKMIFQQALKDDSVKLSSIQKDIYRINENIPVSTALDLFISKKEHMFLVQDSYDQTEGIVTLEDCVETILGLEIMDESDTHEDMREVAKHKMKMRRREEKNS</sequence>
<keyword evidence="6 7" id="KW-0472">Membrane</keyword>
<evidence type="ECO:0000256" key="6">
    <source>
        <dbReference type="ARBA" id="ARBA00023136"/>
    </source>
</evidence>
<organism evidence="10">
    <name type="scientific">hydrothermal vent metagenome</name>
    <dbReference type="NCBI Taxonomy" id="652676"/>
    <lineage>
        <taxon>unclassified sequences</taxon>
        <taxon>metagenomes</taxon>
        <taxon>ecological metagenomes</taxon>
    </lineage>
</organism>
<keyword evidence="3" id="KW-0677">Repeat</keyword>
<evidence type="ECO:0000256" key="4">
    <source>
        <dbReference type="ARBA" id="ARBA00022989"/>
    </source>
</evidence>
<dbReference type="Pfam" id="PF00571">
    <property type="entry name" value="CBS"/>
    <property type="match status" value="1"/>
</dbReference>
<dbReference type="PANTHER" id="PTHR22777">
    <property type="entry name" value="HEMOLYSIN-RELATED"/>
    <property type="match status" value="1"/>
</dbReference>
<feature type="domain" description="CNNM transmembrane" evidence="9">
    <location>
        <begin position="1"/>
        <end position="155"/>
    </location>
</feature>
<feature type="domain" description="CBS" evidence="8">
    <location>
        <begin position="239"/>
        <end position="297"/>
    </location>
</feature>
<dbReference type="InterPro" id="IPR044751">
    <property type="entry name" value="Ion_transp-like_CBS"/>
</dbReference>
<name>A0A1W1CG80_9ZZZZ</name>
<reference evidence="10" key="1">
    <citation type="submission" date="2016-10" db="EMBL/GenBank/DDBJ databases">
        <authorList>
            <person name="de Groot N.N."/>
        </authorList>
    </citation>
    <scope>NUCLEOTIDE SEQUENCE</scope>
</reference>
<accession>A0A1W1CG80</accession>
<evidence type="ECO:0000259" key="9">
    <source>
        <dbReference type="PROSITE" id="PS51846"/>
    </source>
</evidence>
<evidence type="ECO:0000256" key="7">
    <source>
        <dbReference type="SAM" id="Phobius"/>
    </source>
</evidence>
<keyword evidence="2 7" id="KW-0812">Transmembrane</keyword>
<keyword evidence="5" id="KW-0129">CBS domain</keyword>
<dbReference type="AlphaFoldDB" id="A0A1W1CG80"/>
<dbReference type="CDD" id="cd04590">
    <property type="entry name" value="CBS_pair_CorC_HlyC_assoc"/>
    <property type="match status" value="1"/>
</dbReference>
<feature type="transmembrane region" description="Helical" evidence="7">
    <location>
        <begin position="101"/>
        <end position="120"/>
    </location>
</feature>
<dbReference type="PROSITE" id="PS51371">
    <property type="entry name" value="CBS"/>
    <property type="match status" value="1"/>
</dbReference>
<evidence type="ECO:0000256" key="1">
    <source>
        <dbReference type="ARBA" id="ARBA00004141"/>
    </source>
</evidence>
<dbReference type="PROSITE" id="PS51846">
    <property type="entry name" value="CNNM"/>
    <property type="match status" value="1"/>
</dbReference>
<comment type="subcellular location">
    <subcellularLocation>
        <location evidence="1">Membrane</location>
        <topology evidence="1">Multi-pass membrane protein</topology>
    </subcellularLocation>
</comment>